<feature type="binding site" evidence="10">
    <location>
        <position position="79"/>
    </location>
    <ligand>
        <name>Mn(2+)</name>
        <dbReference type="ChEBI" id="CHEBI:29035"/>
        <label>2</label>
    </ligand>
</feature>
<dbReference type="SUPFAM" id="SSF56300">
    <property type="entry name" value="Metallo-dependent phosphatases"/>
    <property type="match status" value="1"/>
</dbReference>
<comment type="similarity">
    <text evidence="10">Belongs to the LpxH family.</text>
</comment>
<keyword evidence="4 10" id="KW-0441">Lipid A biosynthesis</keyword>
<dbReference type="InterPro" id="IPR004843">
    <property type="entry name" value="Calcineurin-like_PHP"/>
</dbReference>
<keyword evidence="9 10" id="KW-0464">Manganese</keyword>
<protein>
    <recommendedName>
        <fullName evidence="10">UDP-2,3-diacylglucosamine hydrolase</fullName>
        <ecNumber evidence="10">3.6.1.54</ecNumber>
    </recommendedName>
    <alternativeName>
        <fullName evidence="10">UDP-2,3-diacylglucosamine diphosphatase</fullName>
    </alternativeName>
</protein>
<feature type="binding site" evidence="10">
    <location>
        <begin position="79"/>
        <end position="80"/>
    </location>
    <ligand>
        <name>substrate</name>
    </ligand>
</feature>
<feature type="binding site" evidence="10">
    <location>
        <position position="195"/>
    </location>
    <ligand>
        <name>Mn(2+)</name>
        <dbReference type="ChEBI" id="CHEBI:29035"/>
        <label>2</label>
    </ligand>
</feature>
<keyword evidence="6 10" id="KW-0378">Hydrolase</keyword>
<dbReference type="OrthoDB" id="9783283at2"/>
<evidence type="ECO:0000256" key="4">
    <source>
        <dbReference type="ARBA" id="ARBA00022556"/>
    </source>
</evidence>
<keyword evidence="1 10" id="KW-1003">Cell membrane</keyword>
<dbReference type="RefSeq" id="WP_036187127.1">
    <property type="nucleotide sequence ID" value="NZ_JMQN01000028.1"/>
</dbReference>
<comment type="caution">
    <text evidence="12">The sequence shown here is derived from an EMBL/GenBank/DDBJ whole genome shotgun (WGS) entry which is preliminary data.</text>
</comment>
<evidence type="ECO:0000256" key="10">
    <source>
        <dbReference type="HAMAP-Rule" id="MF_00575"/>
    </source>
</evidence>
<name>A0A081FZ98_9GAMM</name>
<dbReference type="NCBIfam" id="NF003743">
    <property type="entry name" value="PRK05340.1"/>
    <property type="match status" value="1"/>
</dbReference>
<evidence type="ECO:0000256" key="5">
    <source>
        <dbReference type="ARBA" id="ARBA00022723"/>
    </source>
</evidence>
<keyword evidence="13" id="KW-1185">Reference proteome</keyword>
<dbReference type="STRING" id="1232683.ADIMK_1980"/>
<feature type="domain" description="Calcineurin-like phosphoesterase" evidence="11">
    <location>
        <begin position="1"/>
        <end position="199"/>
    </location>
</feature>
<evidence type="ECO:0000256" key="2">
    <source>
        <dbReference type="ARBA" id="ARBA00022516"/>
    </source>
</evidence>
<evidence type="ECO:0000256" key="6">
    <source>
        <dbReference type="ARBA" id="ARBA00022801"/>
    </source>
</evidence>
<evidence type="ECO:0000256" key="3">
    <source>
        <dbReference type="ARBA" id="ARBA00022519"/>
    </source>
</evidence>
<dbReference type="GO" id="GO:0030145">
    <property type="term" value="F:manganese ion binding"/>
    <property type="evidence" value="ECO:0007669"/>
    <property type="project" value="UniProtKB-UniRule"/>
</dbReference>
<evidence type="ECO:0000256" key="9">
    <source>
        <dbReference type="ARBA" id="ARBA00023211"/>
    </source>
</evidence>
<dbReference type="UniPathway" id="UPA00359">
    <property type="reaction ID" value="UER00480"/>
</dbReference>
<comment type="catalytic activity">
    <reaction evidence="10">
        <text>UDP-2-N,3-O-bis[(3R)-3-hydroxytetradecanoyl]-alpha-D-glucosamine + H2O = 2-N,3-O-bis[(3R)-3-hydroxytetradecanoyl]-alpha-D-glucosaminyl 1-phosphate + UMP + 2 H(+)</text>
        <dbReference type="Rhea" id="RHEA:25213"/>
        <dbReference type="ChEBI" id="CHEBI:15377"/>
        <dbReference type="ChEBI" id="CHEBI:15378"/>
        <dbReference type="ChEBI" id="CHEBI:57865"/>
        <dbReference type="ChEBI" id="CHEBI:57957"/>
        <dbReference type="ChEBI" id="CHEBI:78847"/>
        <dbReference type="EC" id="3.6.1.54"/>
    </reaction>
</comment>
<keyword evidence="3 10" id="KW-0997">Cell inner membrane</keyword>
<feature type="binding site" evidence="10">
    <location>
        <position position="41"/>
    </location>
    <ligand>
        <name>Mn(2+)</name>
        <dbReference type="ChEBI" id="CHEBI:29035"/>
        <label>1</label>
    </ligand>
</feature>
<dbReference type="HAMAP" id="MF_00575">
    <property type="entry name" value="LpxH"/>
    <property type="match status" value="1"/>
</dbReference>
<evidence type="ECO:0000313" key="13">
    <source>
        <dbReference type="Proteomes" id="UP000028252"/>
    </source>
</evidence>
<evidence type="ECO:0000256" key="8">
    <source>
        <dbReference type="ARBA" id="ARBA00023136"/>
    </source>
</evidence>
<dbReference type="Pfam" id="PF00149">
    <property type="entry name" value="Metallophos"/>
    <property type="match status" value="1"/>
</dbReference>
<feature type="binding site" evidence="10">
    <location>
        <position position="8"/>
    </location>
    <ligand>
        <name>Mn(2+)</name>
        <dbReference type="ChEBI" id="CHEBI:29035"/>
        <label>1</label>
    </ligand>
</feature>
<feature type="binding site" evidence="10">
    <location>
        <position position="114"/>
    </location>
    <ligand>
        <name>Mn(2+)</name>
        <dbReference type="ChEBI" id="CHEBI:29035"/>
        <label>2</label>
    </ligand>
</feature>
<dbReference type="PANTHER" id="PTHR34990">
    <property type="entry name" value="UDP-2,3-DIACYLGLUCOSAMINE HYDROLASE-RELATED"/>
    <property type="match status" value="1"/>
</dbReference>
<comment type="pathway">
    <text evidence="10">Glycolipid biosynthesis; lipid IV(A) biosynthesis; lipid IV(A) from (3R)-3-hydroxytetradecanoyl-[acyl-carrier-protein] and UDP-N-acetyl-alpha-D-glucosamine: step 4/6.</text>
</comment>
<dbReference type="PATRIC" id="fig|1232683.4.peg.1943"/>
<dbReference type="PANTHER" id="PTHR34990:SF1">
    <property type="entry name" value="UDP-2,3-DIACYLGLUCOSAMINE HYDROLASE"/>
    <property type="match status" value="1"/>
</dbReference>
<evidence type="ECO:0000256" key="7">
    <source>
        <dbReference type="ARBA" id="ARBA00023098"/>
    </source>
</evidence>
<dbReference type="AlphaFoldDB" id="A0A081FZ98"/>
<keyword evidence="7 10" id="KW-0443">Lipid metabolism</keyword>
<evidence type="ECO:0000256" key="1">
    <source>
        <dbReference type="ARBA" id="ARBA00022475"/>
    </source>
</evidence>
<dbReference type="GO" id="GO:0008758">
    <property type="term" value="F:UDP-2,3-diacylglucosamine hydrolase activity"/>
    <property type="evidence" value="ECO:0007669"/>
    <property type="project" value="UniProtKB-UniRule"/>
</dbReference>
<evidence type="ECO:0000259" key="11">
    <source>
        <dbReference type="Pfam" id="PF00149"/>
    </source>
</evidence>
<sequence>MRHLFVADLHLQPERPEIFRAFRYFLDHIAKAGDTLYLLGDIFEYWIGDDAPLPGLSPLFDQLNTLSSGGSSIYFQHGNRDFLVGQALMNRIGGKLLPEETVIALPQGPALIMHGDQLCTDDIAYQEFRTLVRNSDWQSTFLAQSPEQREAIARQMRQQSQQQGGMKAESIMDVNPEAVCETMTRHGVELLIHGHTHRPKIHQDQISQGRGERIVLGDWSESGWYLLVDNGGRRLVTFTPDKD</sequence>
<feature type="binding site" evidence="10">
    <location>
        <position position="41"/>
    </location>
    <ligand>
        <name>Mn(2+)</name>
        <dbReference type="ChEBI" id="CHEBI:29035"/>
        <label>2</label>
    </ligand>
</feature>
<organism evidence="12 13">
    <name type="scientific">Marinobacterium lacunae</name>
    <dbReference type="NCBI Taxonomy" id="1232683"/>
    <lineage>
        <taxon>Bacteria</taxon>
        <taxon>Pseudomonadati</taxon>
        <taxon>Pseudomonadota</taxon>
        <taxon>Gammaproteobacteria</taxon>
        <taxon>Oceanospirillales</taxon>
        <taxon>Oceanospirillaceae</taxon>
        <taxon>Marinobacterium</taxon>
    </lineage>
</organism>
<dbReference type="NCBIfam" id="TIGR01854">
    <property type="entry name" value="lipid_A_lpxH"/>
    <property type="match status" value="1"/>
</dbReference>
<dbReference type="CDD" id="cd07398">
    <property type="entry name" value="MPP_YbbF-LpxH"/>
    <property type="match status" value="1"/>
</dbReference>
<comment type="caution">
    <text evidence="10">Lacks conserved residue(s) required for the propagation of feature annotation.</text>
</comment>
<dbReference type="GO" id="GO:0009245">
    <property type="term" value="P:lipid A biosynthetic process"/>
    <property type="evidence" value="ECO:0007669"/>
    <property type="project" value="UniProtKB-UniRule"/>
</dbReference>
<dbReference type="InterPro" id="IPR029052">
    <property type="entry name" value="Metallo-depent_PP-like"/>
</dbReference>
<dbReference type="InterPro" id="IPR043461">
    <property type="entry name" value="LpxH-like"/>
</dbReference>
<keyword evidence="5 10" id="KW-0479">Metal-binding</keyword>
<feature type="binding site" evidence="10">
    <location>
        <position position="167"/>
    </location>
    <ligand>
        <name>substrate</name>
    </ligand>
</feature>
<evidence type="ECO:0000313" key="12">
    <source>
        <dbReference type="EMBL" id="KEA63853.1"/>
    </source>
</evidence>
<dbReference type="Proteomes" id="UP000028252">
    <property type="component" value="Unassembled WGS sequence"/>
</dbReference>
<keyword evidence="8 10" id="KW-0472">Membrane</keyword>
<accession>A0A081FZ98</accession>
<keyword evidence="2 10" id="KW-0444">Lipid biosynthesis</keyword>
<feature type="binding site" evidence="10">
    <location>
        <position position="122"/>
    </location>
    <ligand>
        <name>substrate</name>
    </ligand>
</feature>
<feature type="binding site" evidence="10">
    <location>
        <position position="10"/>
    </location>
    <ligand>
        <name>Mn(2+)</name>
        <dbReference type="ChEBI" id="CHEBI:29035"/>
        <label>1</label>
    </ligand>
</feature>
<feature type="binding site" evidence="10">
    <location>
        <position position="160"/>
    </location>
    <ligand>
        <name>substrate</name>
    </ligand>
</feature>
<dbReference type="eggNOG" id="COG2908">
    <property type="taxonomic scope" value="Bacteria"/>
</dbReference>
<dbReference type="EMBL" id="JMQN01000028">
    <property type="protein sequence ID" value="KEA63853.1"/>
    <property type="molecule type" value="Genomic_DNA"/>
</dbReference>
<proteinExistence type="inferred from homology"/>
<dbReference type="InterPro" id="IPR010138">
    <property type="entry name" value="UDP-diacylglucosamine_Hdrlase"/>
</dbReference>
<comment type="function">
    <text evidence="10">Hydrolyzes the pyrophosphate bond of UDP-2,3-diacylglucosamine to yield 2,3-diacylglucosamine 1-phosphate (lipid X) and UMP by catalyzing the attack of water at the alpha-P atom. Involved in the biosynthesis of lipid A, a phosphorylated glycolipid that anchors the lipopolysaccharide to the outer membrane of the cell.</text>
</comment>
<dbReference type="GO" id="GO:0005737">
    <property type="term" value="C:cytoplasm"/>
    <property type="evidence" value="ECO:0007669"/>
    <property type="project" value="InterPro"/>
</dbReference>
<gene>
    <name evidence="10" type="primary">lpxH</name>
    <name evidence="12" type="ORF">ADIMK_1980</name>
</gene>
<feature type="binding site" evidence="10">
    <location>
        <position position="197"/>
    </location>
    <ligand>
        <name>Mn(2+)</name>
        <dbReference type="ChEBI" id="CHEBI:29035"/>
        <label>1</label>
    </ligand>
</feature>
<dbReference type="Gene3D" id="3.60.21.10">
    <property type="match status" value="1"/>
</dbReference>
<feature type="binding site" evidence="10">
    <location>
        <position position="195"/>
    </location>
    <ligand>
        <name>substrate</name>
    </ligand>
</feature>
<dbReference type="GO" id="GO:0019897">
    <property type="term" value="C:extrinsic component of plasma membrane"/>
    <property type="evidence" value="ECO:0007669"/>
    <property type="project" value="UniProtKB-UniRule"/>
</dbReference>
<dbReference type="EC" id="3.6.1.54" evidence="10"/>
<comment type="cofactor">
    <cofactor evidence="10">
        <name>Mn(2+)</name>
        <dbReference type="ChEBI" id="CHEBI:29035"/>
    </cofactor>
    <text evidence="10">Binds 2 Mn(2+) ions per subunit in a binuclear metal center.</text>
</comment>
<comment type="subcellular location">
    <subcellularLocation>
        <location evidence="10">Cell inner membrane</location>
        <topology evidence="10">Peripheral membrane protein</topology>
        <orientation evidence="10">Cytoplasmic side</orientation>
    </subcellularLocation>
</comment>
<reference evidence="12 13" key="1">
    <citation type="submission" date="2014-04" db="EMBL/GenBank/DDBJ databases">
        <title>Marinobacterium kochiensis sp. nov., isolated from sediment sample collected from Kochi backwaters in Kerala, India.</title>
        <authorList>
            <person name="Singh A."/>
            <person name="Pinnaka A.K."/>
        </authorList>
    </citation>
    <scope>NUCLEOTIDE SEQUENCE [LARGE SCALE GENOMIC DNA]</scope>
    <source>
        <strain evidence="12 13">AK27</strain>
    </source>
</reference>